<name>A0A951QP03_9CYAN</name>
<evidence type="ECO:0000313" key="2">
    <source>
        <dbReference type="Proteomes" id="UP000729701"/>
    </source>
</evidence>
<organism evidence="1 2">
    <name type="scientific">Cyanomargarita calcarea GSE-NOS-MK-12-04C</name>
    <dbReference type="NCBI Taxonomy" id="2839659"/>
    <lineage>
        <taxon>Bacteria</taxon>
        <taxon>Bacillati</taxon>
        <taxon>Cyanobacteriota</taxon>
        <taxon>Cyanophyceae</taxon>
        <taxon>Nostocales</taxon>
        <taxon>Cyanomargaritaceae</taxon>
        <taxon>Cyanomargarita</taxon>
    </lineage>
</organism>
<accession>A0A951QP03</accession>
<gene>
    <name evidence="1" type="ORF">KME60_13990</name>
</gene>
<dbReference type="Proteomes" id="UP000729701">
    <property type="component" value="Unassembled WGS sequence"/>
</dbReference>
<sequence>MCSVEDSEMTIGEVRELVQYVTNAHGETTGVLVPLKVWEDILKSWQVFALELGKVDEAEPKEQILADLQDSLRQVKAGQTFPISELWDGIDV</sequence>
<dbReference type="AlphaFoldDB" id="A0A951QP03"/>
<reference evidence="1" key="2">
    <citation type="journal article" date="2022" name="Microbiol. Resour. Announc.">
        <title>Metagenome Sequencing to Explore Phylogenomics of Terrestrial Cyanobacteria.</title>
        <authorList>
            <person name="Ward R.D."/>
            <person name="Stajich J.E."/>
            <person name="Johansen J.R."/>
            <person name="Huntemann M."/>
            <person name="Clum A."/>
            <person name="Foster B."/>
            <person name="Foster B."/>
            <person name="Roux S."/>
            <person name="Palaniappan K."/>
            <person name="Varghese N."/>
            <person name="Mukherjee S."/>
            <person name="Reddy T.B.K."/>
            <person name="Daum C."/>
            <person name="Copeland A."/>
            <person name="Chen I.A."/>
            <person name="Ivanova N.N."/>
            <person name="Kyrpides N.C."/>
            <person name="Shapiro N."/>
            <person name="Eloe-Fadrosh E.A."/>
            <person name="Pietrasiak N."/>
        </authorList>
    </citation>
    <scope>NUCLEOTIDE SEQUENCE</scope>
    <source>
        <strain evidence="1">GSE-NOS-MK-12-04C</strain>
    </source>
</reference>
<dbReference type="EMBL" id="JAHHGZ010000013">
    <property type="protein sequence ID" value="MBW4668498.1"/>
    <property type="molecule type" value="Genomic_DNA"/>
</dbReference>
<proteinExistence type="predicted"/>
<evidence type="ECO:0000313" key="1">
    <source>
        <dbReference type="EMBL" id="MBW4668498.1"/>
    </source>
</evidence>
<reference evidence="1" key="1">
    <citation type="submission" date="2021-05" db="EMBL/GenBank/DDBJ databases">
        <authorList>
            <person name="Pietrasiak N."/>
            <person name="Ward R."/>
            <person name="Stajich J.E."/>
            <person name="Kurbessoian T."/>
        </authorList>
    </citation>
    <scope>NUCLEOTIDE SEQUENCE</scope>
    <source>
        <strain evidence="1">GSE-NOS-MK-12-04C</strain>
    </source>
</reference>
<comment type="caution">
    <text evidence="1">The sequence shown here is derived from an EMBL/GenBank/DDBJ whole genome shotgun (WGS) entry which is preliminary data.</text>
</comment>
<protein>
    <submittedName>
        <fullName evidence="1">Uncharacterized protein</fullName>
    </submittedName>
</protein>